<reference evidence="5" key="1">
    <citation type="journal article" date="2020" name="mSystems">
        <title>Genome- and Community-Level Interaction Insights into Carbon Utilization and Element Cycling Functions of Hydrothermarchaeota in Hydrothermal Sediment.</title>
        <authorList>
            <person name="Zhou Z."/>
            <person name="Liu Y."/>
            <person name="Xu W."/>
            <person name="Pan J."/>
            <person name="Luo Z.H."/>
            <person name="Li M."/>
        </authorList>
    </citation>
    <scope>NUCLEOTIDE SEQUENCE [LARGE SCALE GENOMIC DNA]</scope>
    <source>
        <strain evidence="5">SpSt-349</strain>
    </source>
</reference>
<dbReference type="SFLD" id="SFLDG01129">
    <property type="entry name" value="C1.5:_HAD__Beta-PGM__Phosphata"/>
    <property type="match status" value="1"/>
</dbReference>
<dbReference type="AlphaFoldDB" id="A0A831U547"/>
<comment type="cofactor">
    <cofactor evidence="1">
        <name>Mg(2+)</name>
        <dbReference type="ChEBI" id="CHEBI:18420"/>
    </cofactor>
</comment>
<dbReference type="InterPro" id="IPR036412">
    <property type="entry name" value="HAD-like_sf"/>
</dbReference>
<dbReference type="SFLD" id="SFLDS00003">
    <property type="entry name" value="Haloacid_Dehalogenase"/>
    <property type="match status" value="1"/>
</dbReference>
<dbReference type="GO" id="GO:0003824">
    <property type="term" value="F:catalytic activity"/>
    <property type="evidence" value="ECO:0007669"/>
    <property type="project" value="UniProtKB-ARBA"/>
</dbReference>
<dbReference type="InterPro" id="IPR006439">
    <property type="entry name" value="HAD-SF_hydro_IA"/>
</dbReference>
<dbReference type="InterPro" id="IPR023198">
    <property type="entry name" value="PGP-like_dom2"/>
</dbReference>
<dbReference type="Gene3D" id="1.10.150.240">
    <property type="entry name" value="Putative phosphatase, domain 2"/>
    <property type="match status" value="1"/>
</dbReference>
<dbReference type="Gene3D" id="3.40.50.1000">
    <property type="entry name" value="HAD superfamily/HAD-like"/>
    <property type="match status" value="1"/>
</dbReference>
<evidence type="ECO:0000256" key="4">
    <source>
        <dbReference type="ARBA" id="ARBA00022842"/>
    </source>
</evidence>
<dbReference type="InterPro" id="IPR051600">
    <property type="entry name" value="Beta-PGM-like"/>
</dbReference>
<comment type="similarity">
    <text evidence="2">Belongs to the HAD-like hydrolase superfamily. CbbY/CbbZ/Gph/YieH family.</text>
</comment>
<dbReference type="InterPro" id="IPR041492">
    <property type="entry name" value="HAD_2"/>
</dbReference>
<keyword evidence="3" id="KW-0479">Metal-binding</keyword>
<accession>A0A831U547</accession>
<organism evidence="5">
    <name type="scientific">Geobacter metallireducens</name>
    <dbReference type="NCBI Taxonomy" id="28232"/>
    <lineage>
        <taxon>Bacteria</taxon>
        <taxon>Pseudomonadati</taxon>
        <taxon>Thermodesulfobacteriota</taxon>
        <taxon>Desulfuromonadia</taxon>
        <taxon>Geobacterales</taxon>
        <taxon>Geobacteraceae</taxon>
        <taxon>Geobacter</taxon>
    </lineage>
</organism>
<proteinExistence type="inferred from homology"/>
<keyword evidence="4" id="KW-0460">Magnesium</keyword>
<evidence type="ECO:0000256" key="1">
    <source>
        <dbReference type="ARBA" id="ARBA00001946"/>
    </source>
</evidence>
<sequence length="229" mass="24287">MLSAVIFDFDGIIVDTEPLHYRAFQAILEPLGLGYPWVEYVNLYMGFDDRDAFREAYRVHGRTLGDHELEQLIDRKAAAFQEIISSGVAPYPGVVELIRSINGNLPLALCSGALRCDILPILAGLGLSEAFDVMVTAEEVTASKPDPASYALAVERLAAAFADRGILPGRCLAIEDTPAGIASASGAGIPVIAVTNSYPAERLTGAVKVVDSLAGLTLGALESLAKQAR</sequence>
<comment type="caution">
    <text evidence="5">The sequence shown here is derived from an EMBL/GenBank/DDBJ whole genome shotgun (WGS) entry which is preliminary data.</text>
</comment>
<dbReference type="Pfam" id="PF13419">
    <property type="entry name" value="HAD_2"/>
    <property type="match status" value="1"/>
</dbReference>
<evidence type="ECO:0000256" key="2">
    <source>
        <dbReference type="ARBA" id="ARBA00006171"/>
    </source>
</evidence>
<dbReference type="NCBIfam" id="TIGR01509">
    <property type="entry name" value="HAD-SF-IA-v3"/>
    <property type="match status" value="1"/>
</dbReference>
<gene>
    <name evidence="5" type="ORF">ENQ87_09545</name>
</gene>
<dbReference type="PANTHER" id="PTHR46193">
    <property type="entry name" value="6-PHOSPHOGLUCONATE PHOSPHATASE"/>
    <property type="match status" value="1"/>
</dbReference>
<name>A0A831U547_GEOME</name>
<protein>
    <submittedName>
        <fullName evidence="5">HAD family phosphatase</fullName>
    </submittedName>
</protein>
<dbReference type="PANTHER" id="PTHR46193:SF21">
    <property type="entry name" value="SLL1138 PROTEIN"/>
    <property type="match status" value="1"/>
</dbReference>
<dbReference type="SUPFAM" id="SSF56784">
    <property type="entry name" value="HAD-like"/>
    <property type="match status" value="1"/>
</dbReference>
<dbReference type="EMBL" id="DSOV01000043">
    <property type="protein sequence ID" value="HEN42603.1"/>
    <property type="molecule type" value="Genomic_DNA"/>
</dbReference>
<dbReference type="GO" id="GO:0046872">
    <property type="term" value="F:metal ion binding"/>
    <property type="evidence" value="ECO:0007669"/>
    <property type="project" value="UniProtKB-KW"/>
</dbReference>
<dbReference type="InterPro" id="IPR023214">
    <property type="entry name" value="HAD_sf"/>
</dbReference>
<evidence type="ECO:0000256" key="3">
    <source>
        <dbReference type="ARBA" id="ARBA00022723"/>
    </source>
</evidence>
<evidence type="ECO:0000313" key="5">
    <source>
        <dbReference type="EMBL" id="HEN42603.1"/>
    </source>
</evidence>